<evidence type="ECO:0000313" key="3">
    <source>
        <dbReference type="Proteomes" id="UP000643405"/>
    </source>
</evidence>
<sequence length="165" mass="17198">MTVFRARSLAAAPCFASLLAASCVVPDDTSRFMREEPVVRAARTEMLGLNGDDVRMCAGFPTRTATTSDGGQIWSYERAKPRGNINLVMPTGAAGLFPSVGGSANLAPGGYCNAQIRFEDGKVVKIAYAGDNNQPSSVNALCSSIVDGCVVYARDSRGQGVGAGQ</sequence>
<name>A0A8J6U957_9HYPH</name>
<feature type="chain" id="PRO_5035322630" evidence="1">
    <location>
        <begin position="21"/>
        <end position="165"/>
    </location>
</feature>
<dbReference type="PROSITE" id="PS51257">
    <property type="entry name" value="PROKAR_LIPOPROTEIN"/>
    <property type="match status" value="1"/>
</dbReference>
<proteinExistence type="predicted"/>
<protein>
    <submittedName>
        <fullName evidence="2">Uncharacterized protein</fullName>
    </submittedName>
</protein>
<evidence type="ECO:0000256" key="1">
    <source>
        <dbReference type="SAM" id="SignalP"/>
    </source>
</evidence>
<dbReference type="AlphaFoldDB" id="A0A8J6U957"/>
<dbReference type="Proteomes" id="UP000643405">
    <property type="component" value="Unassembled WGS sequence"/>
</dbReference>
<organism evidence="2 3">
    <name type="scientific">Oryzicola mucosus</name>
    <dbReference type="NCBI Taxonomy" id="2767425"/>
    <lineage>
        <taxon>Bacteria</taxon>
        <taxon>Pseudomonadati</taxon>
        <taxon>Pseudomonadota</taxon>
        <taxon>Alphaproteobacteria</taxon>
        <taxon>Hyphomicrobiales</taxon>
        <taxon>Phyllobacteriaceae</taxon>
        <taxon>Oryzicola</taxon>
    </lineage>
</organism>
<accession>A0A8J6U957</accession>
<gene>
    <name evidence="2" type="ORF">ICI42_18600</name>
</gene>
<keyword evidence="1" id="KW-0732">Signal</keyword>
<dbReference type="EMBL" id="JACVVX010000006">
    <property type="protein sequence ID" value="MBD0416667.1"/>
    <property type="molecule type" value="Genomic_DNA"/>
</dbReference>
<evidence type="ECO:0000313" key="2">
    <source>
        <dbReference type="EMBL" id="MBD0416667.1"/>
    </source>
</evidence>
<feature type="signal peptide" evidence="1">
    <location>
        <begin position="1"/>
        <end position="20"/>
    </location>
</feature>
<keyword evidence="3" id="KW-1185">Reference proteome</keyword>
<reference evidence="2" key="1">
    <citation type="submission" date="2020-09" db="EMBL/GenBank/DDBJ databases">
        <title>Genome seq and assembly of Tianweitania sp.</title>
        <authorList>
            <person name="Chhetri G."/>
        </authorList>
    </citation>
    <scope>NUCLEOTIDE SEQUENCE</scope>
    <source>
        <strain evidence="2">Rool2</strain>
    </source>
</reference>
<comment type="caution">
    <text evidence="2">The sequence shown here is derived from an EMBL/GenBank/DDBJ whole genome shotgun (WGS) entry which is preliminary data.</text>
</comment>